<dbReference type="CDD" id="cd00130">
    <property type="entry name" value="PAS"/>
    <property type="match status" value="1"/>
</dbReference>
<dbReference type="SUPFAM" id="SSF55781">
    <property type="entry name" value="GAF domain-like"/>
    <property type="match status" value="1"/>
</dbReference>
<dbReference type="OrthoDB" id="9804863at2"/>
<dbReference type="InterPro" id="IPR035965">
    <property type="entry name" value="PAS-like_dom_sf"/>
</dbReference>
<dbReference type="Gene3D" id="1.10.3210.10">
    <property type="entry name" value="Hypothetical protein af1432"/>
    <property type="match status" value="1"/>
</dbReference>
<sequence length="528" mass="58220">MNEHRLDNRVIGTEEEISGSGAQKTFATEKGITSLPGAIGVQELLDSMPFYVLLVDSDHHIVGANKAFCARMRLDFRDVIGAYCPKLVHGVDHFNGCPLEDVVRMEVQGPVEKEYQDPRSKHWIKAAIYPTGRFTEAGKPIYLHTVRDITEHKLTALKLEKQHRLRGAIQEILNLSLKDVSLEELLSQALGIIISAPGLTIESKGAIFLVEDDPQVLVMKAQAGLDLPVKEICSKVPFGKCLCGIAASSQAIQFTQGLDDKHEFRYPEIKEHGHYCLPMVSNGTTLGVINVYLKEGHQKDSEEESFLVSASDALSGVVLRKKAELNLTQTLSRLQRTFKQTIVAISKANEEVDPYTAGHQRRVAQLSSAIASEMGLSSDRVEGIEVAGLVHDFGKVAIPSSILAKPGRLNEFEMGLVRIHSKIGYEILKEVDFPWPIAQMVLQHHERLNGSGYPDGLTGDAILEEAKILAVADVFEAMSSHRPYRPALGVSAALNEIMSQKSVLYDPKVADTLLKLVVEKDFKFSLIE</sequence>
<dbReference type="SUPFAM" id="SSF55785">
    <property type="entry name" value="PYP-like sensor domain (PAS domain)"/>
    <property type="match status" value="1"/>
</dbReference>
<dbReference type="Gene3D" id="3.30.450.20">
    <property type="entry name" value="PAS domain"/>
    <property type="match status" value="1"/>
</dbReference>
<dbReference type="Gene3D" id="3.30.450.40">
    <property type="match status" value="1"/>
</dbReference>
<feature type="domain" description="HD-GYP" evidence="2">
    <location>
        <begin position="334"/>
        <end position="528"/>
    </location>
</feature>
<dbReference type="InterPro" id="IPR029016">
    <property type="entry name" value="GAF-like_dom_sf"/>
</dbReference>
<dbReference type="RefSeq" id="WP_058437987.1">
    <property type="nucleotide sequence ID" value="NZ_KQ758903.1"/>
</dbReference>
<gene>
    <name evidence="3" type="ORF">DEALK_02700</name>
</gene>
<dbReference type="AlphaFoldDB" id="A0A0W0GFV7"/>
<reference evidence="3 4" key="1">
    <citation type="submission" date="2015-06" db="EMBL/GenBank/DDBJ databases">
        <title>Genome sequence of the organohalide-respiring Dehalogenimonas alkenigignens type strain (IP3-3T).</title>
        <authorList>
            <person name="Key T.A."/>
            <person name="Richmond D.P."/>
            <person name="Bowman K.S."/>
            <person name="Cho Y.-J."/>
            <person name="Chun J."/>
            <person name="da Costa M.S."/>
            <person name="Rainey F.A."/>
            <person name="Moe W.M."/>
        </authorList>
    </citation>
    <scope>NUCLEOTIDE SEQUENCE [LARGE SCALE GENOMIC DNA]</scope>
    <source>
        <strain evidence="3 4">IP3-3</strain>
    </source>
</reference>
<evidence type="ECO:0000259" key="1">
    <source>
        <dbReference type="PROSITE" id="PS51831"/>
    </source>
</evidence>
<dbReference type="SUPFAM" id="SSF109604">
    <property type="entry name" value="HD-domain/PDEase-like"/>
    <property type="match status" value="1"/>
</dbReference>
<dbReference type="Pfam" id="PF13426">
    <property type="entry name" value="PAS_9"/>
    <property type="match status" value="1"/>
</dbReference>
<name>A0A0W0GFV7_9CHLR</name>
<dbReference type="Pfam" id="PF13185">
    <property type="entry name" value="GAF_2"/>
    <property type="match status" value="1"/>
</dbReference>
<dbReference type="InterPro" id="IPR003607">
    <property type="entry name" value="HD/PDEase_dom"/>
</dbReference>
<dbReference type="InterPro" id="IPR000014">
    <property type="entry name" value="PAS"/>
</dbReference>
<dbReference type="PANTHER" id="PTHR43155">
    <property type="entry name" value="CYCLIC DI-GMP PHOSPHODIESTERASE PA4108-RELATED"/>
    <property type="match status" value="1"/>
</dbReference>
<dbReference type="PANTHER" id="PTHR43155:SF2">
    <property type="entry name" value="CYCLIC DI-GMP PHOSPHODIESTERASE PA4108"/>
    <property type="match status" value="1"/>
</dbReference>
<keyword evidence="4" id="KW-1185">Reference proteome</keyword>
<dbReference type="EMBL" id="LFDV01000002">
    <property type="protein sequence ID" value="KTB47425.1"/>
    <property type="molecule type" value="Genomic_DNA"/>
</dbReference>
<feature type="domain" description="HD" evidence="1">
    <location>
        <begin position="356"/>
        <end position="478"/>
    </location>
</feature>
<accession>A0A0W0GFV7</accession>
<evidence type="ECO:0000313" key="3">
    <source>
        <dbReference type="EMBL" id="KTB47425.1"/>
    </source>
</evidence>
<protein>
    <submittedName>
        <fullName evidence="3">HD domain</fullName>
    </submittedName>
</protein>
<dbReference type="PROSITE" id="PS51832">
    <property type="entry name" value="HD_GYP"/>
    <property type="match status" value="1"/>
</dbReference>
<dbReference type="PROSITE" id="PS51831">
    <property type="entry name" value="HD"/>
    <property type="match status" value="1"/>
</dbReference>
<dbReference type="InterPro" id="IPR006674">
    <property type="entry name" value="HD_domain"/>
</dbReference>
<dbReference type="Pfam" id="PF13487">
    <property type="entry name" value="HD_5"/>
    <property type="match status" value="1"/>
</dbReference>
<organism evidence="3 4">
    <name type="scientific">Dehalogenimonas alkenigignens</name>
    <dbReference type="NCBI Taxonomy" id="1217799"/>
    <lineage>
        <taxon>Bacteria</taxon>
        <taxon>Bacillati</taxon>
        <taxon>Chloroflexota</taxon>
        <taxon>Dehalococcoidia</taxon>
        <taxon>Dehalococcoidales</taxon>
        <taxon>Dehalococcoidaceae</taxon>
        <taxon>Dehalogenimonas</taxon>
    </lineage>
</organism>
<dbReference type="InterPro" id="IPR037522">
    <property type="entry name" value="HD_GYP_dom"/>
</dbReference>
<dbReference type="InterPro" id="IPR003018">
    <property type="entry name" value="GAF"/>
</dbReference>
<evidence type="ECO:0000259" key="2">
    <source>
        <dbReference type="PROSITE" id="PS51832"/>
    </source>
</evidence>
<comment type="caution">
    <text evidence="3">The sequence shown here is derived from an EMBL/GenBank/DDBJ whole genome shotgun (WGS) entry which is preliminary data.</text>
</comment>
<dbReference type="CDD" id="cd00077">
    <property type="entry name" value="HDc"/>
    <property type="match status" value="1"/>
</dbReference>
<evidence type="ECO:0000313" key="4">
    <source>
        <dbReference type="Proteomes" id="UP000053947"/>
    </source>
</evidence>
<proteinExistence type="predicted"/>
<dbReference type="SMART" id="SM00471">
    <property type="entry name" value="HDc"/>
    <property type="match status" value="1"/>
</dbReference>
<dbReference type="Proteomes" id="UP000053947">
    <property type="component" value="Unassembled WGS sequence"/>
</dbReference>
<dbReference type="STRING" id="1217799.DEALK_02700"/>